<sequence>MADNADRSQNAFSVFRVVGIVMSLFDAVLTCHAIRHPPVWRGGRPYPARSRWSVPASEAACVSV</sequence>
<keyword evidence="1" id="KW-0472">Membrane</keyword>
<gene>
    <name evidence="2" type="ORF">V5E97_19055</name>
</gene>
<dbReference type="AlphaFoldDB" id="A0AAU7CSV0"/>
<dbReference type="EMBL" id="CP155447">
    <property type="protein sequence ID" value="XBH08053.1"/>
    <property type="molecule type" value="Genomic_DNA"/>
</dbReference>
<accession>A0AAU7CSV0</accession>
<keyword evidence="1" id="KW-1133">Transmembrane helix</keyword>
<organism evidence="2">
    <name type="scientific">Singulisphaera sp. Ch08</name>
    <dbReference type="NCBI Taxonomy" id="3120278"/>
    <lineage>
        <taxon>Bacteria</taxon>
        <taxon>Pseudomonadati</taxon>
        <taxon>Planctomycetota</taxon>
        <taxon>Planctomycetia</taxon>
        <taxon>Isosphaerales</taxon>
        <taxon>Isosphaeraceae</taxon>
        <taxon>Singulisphaera</taxon>
    </lineage>
</organism>
<protein>
    <submittedName>
        <fullName evidence="2">Uncharacterized protein</fullName>
    </submittedName>
</protein>
<keyword evidence="1" id="KW-0812">Transmembrane</keyword>
<dbReference type="RefSeq" id="WP_406700890.1">
    <property type="nucleotide sequence ID" value="NZ_CP155447.1"/>
</dbReference>
<name>A0AAU7CSV0_9BACT</name>
<evidence type="ECO:0000256" key="1">
    <source>
        <dbReference type="SAM" id="Phobius"/>
    </source>
</evidence>
<feature type="transmembrane region" description="Helical" evidence="1">
    <location>
        <begin position="12"/>
        <end position="34"/>
    </location>
</feature>
<evidence type="ECO:0000313" key="2">
    <source>
        <dbReference type="EMBL" id="XBH08053.1"/>
    </source>
</evidence>
<proteinExistence type="predicted"/>
<reference evidence="2" key="1">
    <citation type="submission" date="2024-05" db="EMBL/GenBank/DDBJ databases">
        <title>Planctomycetes of the genus Singulisphaera possess chitinolytic capabilities.</title>
        <authorList>
            <person name="Ivanova A."/>
        </authorList>
    </citation>
    <scope>NUCLEOTIDE SEQUENCE</scope>
    <source>
        <strain evidence="2">Ch08T</strain>
    </source>
</reference>